<dbReference type="EMBL" id="MU266461">
    <property type="protein sequence ID" value="KAH7923143.1"/>
    <property type="molecule type" value="Genomic_DNA"/>
</dbReference>
<protein>
    <submittedName>
        <fullName evidence="1">Uncharacterized protein</fullName>
    </submittedName>
</protein>
<organism evidence="1 2">
    <name type="scientific">Leucogyrophana mollusca</name>
    <dbReference type="NCBI Taxonomy" id="85980"/>
    <lineage>
        <taxon>Eukaryota</taxon>
        <taxon>Fungi</taxon>
        <taxon>Dikarya</taxon>
        <taxon>Basidiomycota</taxon>
        <taxon>Agaricomycotina</taxon>
        <taxon>Agaricomycetes</taxon>
        <taxon>Agaricomycetidae</taxon>
        <taxon>Boletales</taxon>
        <taxon>Boletales incertae sedis</taxon>
        <taxon>Leucogyrophana</taxon>
    </lineage>
</organism>
<comment type="caution">
    <text evidence="1">The sequence shown here is derived from an EMBL/GenBank/DDBJ whole genome shotgun (WGS) entry which is preliminary data.</text>
</comment>
<proteinExistence type="predicted"/>
<dbReference type="Proteomes" id="UP000790709">
    <property type="component" value="Unassembled WGS sequence"/>
</dbReference>
<accession>A0ACB8BE83</accession>
<keyword evidence="2" id="KW-1185">Reference proteome</keyword>
<evidence type="ECO:0000313" key="2">
    <source>
        <dbReference type="Proteomes" id="UP000790709"/>
    </source>
</evidence>
<name>A0ACB8BE83_9AGAM</name>
<gene>
    <name evidence="1" type="ORF">BV22DRAFT_1196906</name>
</gene>
<evidence type="ECO:0000313" key="1">
    <source>
        <dbReference type="EMBL" id="KAH7923143.1"/>
    </source>
</evidence>
<sequence length="607" mass="65894">MESTTGPDMPATLPHPGTHLLYPALLAQIRTAVPNFPLDPIVLRALLLCIIAGNRNLILRTREEDVGVLSKLVTLTFATVFGCTAHRVKLHSDARSQAPSELLRSLFLPSSAPPPTSNGPFSPSLATSKQRDRHKRTPTASSRISTGKQSFAQASITTVRSRKISFPRSSSYPSEAKPAVVARQPSQPALTVEDMSSPADHFGPNAEAHTTRPNLHAFGVRTEPSVPTIAPSHHQHQVLHLDSEIVKVPSAVVVSGLEYTSLCAQRAVLRTLTRRKLILDDDGSPEGEAAGWDVPENFIMVFVCRSDERERPGIHKSLLDRFAMSTPISVQAATRLAVRQHLPRAPSSPSTALPSPYSSGSSPAHYFPSMILPAPVPSSLPSVPASPAPPIIPPSLVKNLQALNLTHTHIRAPIGLYLSDLFTATRHYPALDAALLTARSRHDAESLVRATRVLGVDLTGAELVKDTAKPDPDTSEEGSTTERAYSRESFESDRTPNGVAVPLLSLSTDTRSNASMSMELGGDEREETPELDVSEADIARIFPRVVSHRLRVHDSPMDEVLNSAVRGAVRRHGQKDQRGAEDEEGTDEELWERDTIKDILVKILSEV</sequence>
<reference evidence="1" key="1">
    <citation type="journal article" date="2021" name="New Phytol.">
        <title>Evolutionary innovations through gain and loss of genes in the ectomycorrhizal Boletales.</title>
        <authorList>
            <person name="Wu G."/>
            <person name="Miyauchi S."/>
            <person name="Morin E."/>
            <person name="Kuo A."/>
            <person name="Drula E."/>
            <person name="Varga T."/>
            <person name="Kohler A."/>
            <person name="Feng B."/>
            <person name="Cao Y."/>
            <person name="Lipzen A."/>
            <person name="Daum C."/>
            <person name="Hundley H."/>
            <person name="Pangilinan J."/>
            <person name="Johnson J."/>
            <person name="Barry K."/>
            <person name="LaButti K."/>
            <person name="Ng V."/>
            <person name="Ahrendt S."/>
            <person name="Min B."/>
            <person name="Choi I.G."/>
            <person name="Park H."/>
            <person name="Plett J.M."/>
            <person name="Magnuson J."/>
            <person name="Spatafora J.W."/>
            <person name="Nagy L.G."/>
            <person name="Henrissat B."/>
            <person name="Grigoriev I.V."/>
            <person name="Yang Z.L."/>
            <person name="Xu J."/>
            <person name="Martin F.M."/>
        </authorList>
    </citation>
    <scope>NUCLEOTIDE SEQUENCE</scope>
    <source>
        <strain evidence="1">KUC20120723A-06</strain>
    </source>
</reference>